<evidence type="ECO:0000313" key="1">
    <source>
        <dbReference type="EMBL" id="MBC9812381.1"/>
    </source>
</evidence>
<keyword evidence="2" id="KW-1185">Reference proteome</keyword>
<comment type="caution">
    <text evidence="1">The sequence shown here is derived from an EMBL/GenBank/DDBJ whole genome shotgun (WGS) entry which is preliminary data.</text>
</comment>
<reference evidence="1" key="1">
    <citation type="submission" date="2020-09" db="EMBL/GenBank/DDBJ databases">
        <title>Taishania pollutisoli gen. nov., sp. nov., Isolated from Tetrabromobisphenol A-Contaminated Soil.</title>
        <authorList>
            <person name="Chen Q."/>
        </authorList>
    </citation>
    <scope>NUCLEOTIDE SEQUENCE</scope>
    <source>
        <strain evidence="1">CZZ-1</strain>
    </source>
</reference>
<name>A0A8J6PIR4_9FLAO</name>
<protein>
    <submittedName>
        <fullName evidence="1">Uncharacterized protein</fullName>
    </submittedName>
</protein>
<proteinExistence type="predicted"/>
<dbReference type="AlphaFoldDB" id="A0A8J6PIR4"/>
<dbReference type="Proteomes" id="UP000652681">
    <property type="component" value="Unassembled WGS sequence"/>
</dbReference>
<dbReference type="EMBL" id="JACVEL010000004">
    <property type="protein sequence ID" value="MBC9812381.1"/>
    <property type="molecule type" value="Genomic_DNA"/>
</dbReference>
<sequence length="183" mass="20992">MDLISKIKNDQIEIFQKSLLTGVIKEHSEVIYCDSLKDFMNIDVRNSTDHKVLFNNLKSMKGPVLYWFEILSENTHEEIRQKLIEYKNTSGVRASSAMWSYTVPNSKYLYVGKVKKGISGRMVTHLGYNKNPDTSGLQLFHWSKGMNLTLKLSVMEFIPEMADLMGVIELKVAQNLHPIIGKH</sequence>
<evidence type="ECO:0000313" key="2">
    <source>
        <dbReference type="Proteomes" id="UP000652681"/>
    </source>
</evidence>
<organism evidence="1 2">
    <name type="scientific">Taishania pollutisoli</name>
    <dbReference type="NCBI Taxonomy" id="2766479"/>
    <lineage>
        <taxon>Bacteria</taxon>
        <taxon>Pseudomonadati</taxon>
        <taxon>Bacteroidota</taxon>
        <taxon>Flavobacteriia</taxon>
        <taxon>Flavobacteriales</taxon>
        <taxon>Crocinitomicaceae</taxon>
        <taxon>Taishania</taxon>
    </lineage>
</organism>
<gene>
    <name evidence="1" type="ORF">H9Y05_07830</name>
</gene>
<accession>A0A8J6PIR4</accession>
<dbReference type="RefSeq" id="WP_216713967.1">
    <property type="nucleotide sequence ID" value="NZ_JACVEL010000004.1"/>
</dbReference>